<protein>
    <submittedName>
        <fullName evidence="1">Uncharacterized protein</fullName>
    </submittedName>
</protein>
<organism evidence="1">
    <name type="scientific">Clastoptera arizonana</name>
    <name type="common">Arizona spittle bug</name>
    <dbReference type="NCBI Taxonomy" id="38151"/>
    <lineage>
        <taxon>Eukaryota</taxon>
        <taxon>Metazoa</taxon>
        <taxon>Ecdysozoa</taxon>
        <taxon>Arthropoda</taxon>
        <taxon>Hexapoda</taxon>
        <taxon>Insecta</taxon>
        <taxon>Pterygota</taxon>
        <taxon>Neoptera</taxon>
        <taxon>Paraneoptera</taxon>
        <taxon>Hemiptera</taxon>
        <taxon>Auchenorrhyncha</taxon>
        <taxon>Cercopoidea</taxon>
        <taxon>Clastopteridae</taxon>
        <taxon>Clastoptera</taxon>
    </lineage>
</organism>
<reference evidence="1" key="1">
    <citation type="submission" date="2015-12" db="EMBL/GenBank/DDBJ databases">
        <title>De novo transcriptome assembly of four potential Pierce s Disease insect vectors from Arizona vineyards.</title>
        <authorList>
            <person name="Tassone E.E."/>
        </authorList>
    </citation>
    <scope>NUCLEOTIDE SEQUENCE</scope>
</reference>
<gene>
    <name evidence="1" type="ORF">g.19055</name>
</gene>
<dbReference type="EMBL" id="GEDC01016942">
    <property type="protein sequence ID" value="JAS20356.1"/>
    <property type="molecule type" value="Transcribed_RNA"/>
</dbReference>
<accession>A0A1B6D3Y0</accession>
<evidence type="ECO:0000313" key="1">
    <source>
        <dbReference type="EMBL" id="JAS20356.1"/>
    </source>
</evidence>
<name>A0A1B6D3Y0_9HEMI</name>
<dbReference type="AlphaFoldDB" id="A0A1B6D3Y0"/>
<sequence length="201" mass="23457">MIVGMMSKFLMQDAPATLKIIKIIFPIVGHSFISPNRVFAQIEKDVKKNSTLLTDQDYITIFRKHATVIRLGDNCPVLDWKKAVLEVLKKPVQWHFKLQPCKRLVVSKTKTGNNCVVRGEVHYNKNIGEGKSLLKRGKRITSINPQVIEKRVRLKLAKLRDLNRLLSKHYKPHWRENEQLIFFQRTFSTTRRAPGPMWRIC</sequence>
<proteinExistence type="predicted"/>